<dbReference type="Proteomes" id="UP000824048">
    <property type="component" value="Unassembled WGS sequence"/>
</dbReference>
<sequence>MALDFLILYEHTVREYESDLLLKLELERRGYKVEIRQLLDPKHLRLFRRDKPEVLVASCMYDNDAINSHVYNNIGVCNKIVNLHWEQMLSDTQEEGDWFNMNGNAKKCVQTCWGQRTAARLQAHGMEAKNTPVTGAVMMDFLRPEFEGYFLGKEELCRKFGLDPAKKLHLYISSFGYASMNDDEVAELSKMAGTDFTGFARTNRVSMTETLRWFDEYLGEHPEVELVYRRHPSEWNSPALEELAQKRPNFHVIFADSVKQWIVAADSISIWMSTAIAEVYMAGKSCHILRPVPIEHEYDPVIYKDAHYVTSYEEFCAAMGDPCPPFPIAREVIEGYFDPSPVPAYRRMADLLEDVYQNPPRDEPMGEGFKPHFNLLKFCALAGVHFLYRRGWEPRRVFAFCPPLANFAQRIYGYVDKAHVTPEQVAAMTDRIRPYVR</sequence>
<protein>
    <recommendedName>
        <fullName evidence="3">Surface carbohydrate biosynthesis protein</fullName>
    </recommendedName>
</protein>
<dbReference type="AlphaFoldDB" id="A0A9D2ER29"/>
<gene>
    <name evidence="1" type="ORF">H9811_04490</name>
</gene>
<evidence type="ECO:0008006" key="3">
    <source>
        <dbReference type="Google" id="ProtNLM"/>
    </source>
</evidence>
<name>A0A9D2ER29_9FIRM</name>
<accession>A0A9D2ER29</accession>
<dbReference type="NCBIfam" id="TIGR04396">
    <property type="entry name" value="surf_polysacc"/>
    <property type="match status" value="1"/>
</dbReference>
<reference evidence="1" key="1">
    <citation type="journal article" date="2021" name="PeerJ">
        <title>Extensive microbial diversity within the chicken gut microbiome revealed by metagenomics and culture.</title>
        <authorList>
            <person name="Gilroy R."/>
            <person name="Ravi A."/>
            <person name="Getino M."/>
            <person name="Pursley I."/>
            <person name="Horton D.L."/>
            <person name="Alikhan N.F."/>
            <person name="Baker D."/>
            <person name="Gharbi K."/>
            <person name="Hall N."/>
            <person name="Watson M."/>
            <person name="Adriaenssens E.M."/>
            <person name="Foster-Nyarko E."/>
            <person name="Jarju S."/>
            <person name="Secka A."/>
            <person name="Antonio M."/>
            <person name="Oren A."/>
            <person name="Chaudhuri R.R."/>
            <person name="La Ragione R."/>
            <person name="Hildebrand F."/>
            <person name="Pallen M.J."/>
        </authorList>
    </citation>
    <scope>NUCLEOTIDE SEQUENCE</scope>
    <source>
        <strain evidence="1">ChiSxjej1B13-11774</strain>
    </source>
</reference>
<comment type="caution">
    <text evidence="1">The sequence shown here is derived from an EMBL/GenBank/DDBJ whole genome shotgun (WGS) entry which is preliminary data.</text>
</comment>
<dbReference type="EMBL" id="DXBP01000029">
    <property type="protein sequence ID" value="HIZ41807.1"/>
    <property type="molecule type" value="Genomic_DNA"/>
</dbReference>
<organism evidence="1 2">
    <name type="scientific">Candidatus Gemmiger excrementigallinarum</name>
    <dbReference type="NCBI Taxonomy" id="2838609"/>
    <lineage>
        <taxon>Bacteria</taxon>
        <taxon>Bacillati</taxon>
        <taxon>Bacillota</taxon>
        <taxon>Clostridia</taxon>
        <taxon>Eubacteriales</taxon>
        <taxon>Gemmiger</taxon>
    </lineage>
</organism>
<evidence type="ECO:0000313" key="1">
    <source>
        <dbReference type="EMBL" id="HIZ41807.1"/>
    </source>
</evidence>
<evidence type="ECO:0000313" key="2">
    <source>
        <dbReference type="Proteomes" id="UP000824048"/>
    </source>
</evidence>
<dbReference type="InterPro" id="IPR030906">
    <property type="entry name" value="Surf_polysacc"/>
</dbReference>
<reference evidence="1" key="2">
    <citation type="submission" date="2021-04" db="EMBL/GenBank/DDBJ databases">
        <authorList>
            <person name="Gilroy R."/>
        </authorList>
    </citation>
    <scope>NUCLEOTIDE SEQUENCE</scope>
    <source>
        <strain evidence="1">ChiSxjej1B13-11774</strain>
    </source>
</reference>
<proteinExistence type="predicted"/>